<keyword evidence="3" id="KW-1185">Reference proteome</keyword>
<sequence length="487" mass="54832">MIIRIKINGFKSLIDTELYFGPFTCIAGANAIGKSNFFDALSFLSKLSDNTTLFAAKTVRSESQKHANIKDIFFRNGEEYLDKMSFEVDMIVPSEAEDDLGQVAKATITSLRYTLILKLNDELSEKEPIEIVKEELSPITLGDTKKMLHFDPSKEWVASVLAGRRSTSIPFISTDGEIIKLHSDTNMKKRGGRTTEFIAQKMPRTLLSTVTAESPTAFLARQEMRNWMMLQFEPSALRQPNSIYEVKNAEITANGHNLPATLYRLQSDKKDIDIYQRLTNKLKELVEDVNEITVDKDEKRDLLTLQLGFKNGLLLPAQSLSDGTLRFLGLAVIEQDSMSSGLICLEEPENGINPKKVHEMVELLKGMATDTEYEVGDDNPLRQVIINTHSPIVVSTVPDESLYLAKSKECIIESFSKKVKRTGFSALKNTWKTNNGLVEETTLGEITSYLDKSYDTSNGHEEVMLSNSKEKRKFTVAENIQQLKLEF</sequence>
<feature type="domain" description="ATPase AAA-type core" evidence="1">
    <location>
        <begin position="270"/>
        <end position="395"/>
    </location>
</feature>
<evidence type="ECO:0000313" key="2">
    <source>
        <dbReference type="EMBL" id="MEA5140885.1"/>
    </source>
</evidence>
<evidence type="ECO:0000259" key="1">
    <source>
        <dbReference type="Pfam" id="PF13304"/>
    </source>
</evidence>
<comment type="caution">
    <text evidence="2">The sequence shown here is derived from an EMBL/GenBank/DDBJ whole genome shotgun (WGS) entry which is preliminary data.</text>
</comment>
<keyword evidence="2" id="KW-0547">Nucleotide-binding</keyword>
<protein>
    <submittedName>
        <fullName evidence="2">ATP-binding protein</fullName>
    </submittedName>
</protein>
<dbReference type="Gene3D" id="3.40.50.300">
    <property type="entry name" value="P-loop containing nucleotide triphosphate hydrolases"/>
    <property type="match status" value="2"/>
</dbReference>
<reference evidence="2 3" key="1">
    <citation type="submission" date="2023-12" db="EMBL/GenBank/DDBJ databases">
        <title>Novel species of the genus Arcicella isolated from rivers.</title>
        <authorList>
            <person name="Lu H."/>
        </authorList>
    </citation>
    <scope>NUCLEOTIDE SEQUENCE [LARGE SCALE GENOMIC DNA]</scope>
    <source>
        <strain evidence="2 3">KCTC 23307</strain>
    </source>
</reference>
<dbReference type="Proteomes" id="UP001302949">
    <property type="component" value="Unassembled WGS sequence"/>
</dbReference>
<dbReference type="RefSeq" id="WP_323298042.1">
    <property type="nucleotide sequence ID" value="NZ_JAYFUM010000021.1"/>
</dbReference>
<proteinExistence type="predicted"/>
<dbReference type="SUPFAM" id="SSF52540">
    <property type="entry name" value="P-loop containing nucleoside triphosphate hydrolases"/>
    <property type="match status" value="1"/>
</dbReference>
<gene>
    <name evidence="2" type="ORF">VB248_17170</name>
</gene>
<name>A0ABU5QDG7_9BACT</name>
<dbReference type="InterPro" id="IPR027417">
    <property type="entry name" value="P-loop_NTPase"/>
</dbReference>
<dbReference type="GO" id="GO:0005524">
    <property type="term" value="F:ATP binding"/>
    <property type="evidence" value="ECO:0007669"/>
    <property type="project" value="UniProtKB-KW"/>
</dbReference>
<dbReference type="Pfam" id="PF13304">
    <property type="entry name" value="AAA_21"/>
    <property type="match status" value="2"/>
</dbReference>
<evidence type="ECO:0000313" key="3">
    <source>
        <dbReference type="Proteomes" id="UP001302949"/>
    </source>
</evidence>
<dbReference type="InterPro" id="IPR003959">
    <property type="entry name" value="ATPase_AAA_core"/>
</dbReference>
<organism evidence="2 3">
    <name type="scientific">Arcicella rigui</name>
    <dbReference type="NCBI Taxonomy" id="797020"/>
    <lineage>
        <taxon>Bacteria</taxon>
        <taxon>Pseudomonadati</taxon>
        <taxon>Bacteroidota</taxon>
        <taxon>Cytophagia</taxon>
        <taxon>Cytophagales</taxon>
        <taxon>Flectobacillaceae</taxon>
        <taxon>Arcicella</taxon>
    </lineage>
</organism>
<dbReference type="PANTHER" id="PTHR32182:SF22">
    <property type="entry name" value="ATP-DEPENDENT ENDONUCLEASE, OLD FAMILY-RELATED"/>
    <property type="match status" value="1"/>
</dbReference>
<dbReference type="EMBL" id="JAYFUM010000021">
    <property type="protein sequence ID" value="MEA5140885.1"/>
    <property type="molecule type" value="Genomic_DNA"/>
</dbReference>
<keyword evidence="2" id="KW-0067">ATP-binding</keyword>
<accession>A0ABU5QDG7</accession>
<feature type="domain" description="ATPase AAA-type core" evidence="1">
    <location>
        <begin position="23"/>
        <end position="53"/>
    </location>
</feature>
<dbReference type="PANTHER" id="PTHR32182">
    <property type="entry name" value="DNA REPLICATION AND REPAIR PROTEIN RECF"/>
    <property type="match status" value="1"/>
</dbReference>